<evidence type="ECO:0008006" key="3">
    <source>
        <dbReference type="Google" id="ProtNLM"/>
    </source>
</evidence>
<proteinExistence type="predicted"/>
<organism evidence="1 2">
    <name type="scientific">Neptunomonas marina</name>
    <dbReference type="NCBI Taxonomy" id="1815562"/>
    <lineage>
        <taxon>Bacteria</taxon>
        <taxon>Pseudomonadati</taxon>
        <taxon>Pseudomonadota</taxon>
        <taxon>Gammaproteobacteria</taxon>
        <taxon>Oceanospirillales</taxon>
        <taxon>Oceanospirillaceae</taxon>
        <taxon>Neptunomonas</taxon>
    </lineage>
</organism>
<dbReference type="EMBL" id="SACQ01000006">
    <property type="protein sequence ID" value="RVU30086.1"/>
    <property type="molecule type" value="Genomic_DNA"/>
</dbReference>
<dbReference type="AlphaFoldDB" id="A0A437Q6I0"/>
<comment type="caution">
    <text evidence="1">The sequence shown here is derived from an EMBL/GenBank/DDBJ whole genome shotgun (WGS) entry which is preliminary data.</text>
</comment>
<gene>
    <name evidence="1" type="ORF">EOE65_13630</name>
</gene>
<reference evidence="1 2" key="1">
    <citation type="submission" date="2019-01" db="EMBL/GenBank/DDBJ databases">
        <authorList>
            <person name="Chen W.-M."/>
        </authorList>
    </citation>
    <scope>NUCLEOTIDE SEQUENCE [LARGE SCALE GENOMIC DNA]</scope>
    <source>
        <strain evidence="1 2">HPM-16</strain>
    </source>
</reference>
<name>A0A437Q6I0_9GAMM</name>
<accession>A0A437Q6I0</accession>
<dbReference type="Gene3D" id="2.60.120.620">
    <property type="entry name" value="q2cbj1_9rhob like domain"/>
    <property type="match status" value="1"/>
</dbReference>
<sequence length="219" mass="24626">MQTDSPMIEAIEAWGSPLFVTEYPEHDFLKEDLLSYIYASQRQQTQAVESEVATTAKHQLFESKLDFLAADNPAIMELRRMLEELIGAVASQVNAPYWPPEAEGEAEIIESWFHVTQNGGYHDVHSHPNCSWCGIYYLAPGDANLTARNGVNRFYDPRGNADHYSDAGSAYLNQQGFWDFAPIEGQIVIFPSYLKHSALPYFGEQDRVVIAFNSAVTLV</sequence>
<evidence type="ECO:0000313" key="2">
    <source>
        <dbReference type="Proteomes" id="UP000282818"/>
    </source>
</evidence>
<dbReference type="InterPro" id="IPR012668">
    <property type="entry name" value="CHP02466"/>
</dbReference>
<evidence type="ECO:0000313" key="1">
    <source>
        <dbReference type="EMBL" id="RVU30086.1"/>
    </source>
</evidence>
<keyword evidence="2" id="KW-1185">Reference proteome</keyword>
<dbReference type="Pfam" id="PF13759">
    <property type="entry name" value="2OG-FeII_Oxy_5"/>
    <property type="match status" value="1"/>
</dbReference>
<protein>
    <recommendedName>
        <fullName evidence="3">2OG-Fe(II) oxygenase</fullName>
    </recommendedName>
</protein>
<dbReference type="RefSeq" id="WP_127694871.1">
    <property type="nucleotide sequence ID" value="NZ_SACQ01000006.1"/>
</dbReference>
<dbReference type="Proteomes" id="UP000282818">
    <property type="component" value="Unassembled WGS sequence"/>
</dbReference>